<feature type="compositionally biased region" description="Basic and acidic residues" evidence="3">
    <location>
        <begin position="848"/>
        <end position="858"/>
    </location>
</feature>
<proteinExistence type="predicted"/>
<feature type="region of interest" description="Disordered" evidence="3">
    <location>
        <begin position="881"/>
        <end position="905"/>
    </location>
</feature>
<dbReference type="PROSITE" id="PS50103">
    <property type="entry name" value="ZF_C3H1"/>
    <property type="match status" value="1"/>
</dbReference>
<evidence type="ECO:0000256" key="1">
    <source>
        <dbReference type="ARBA" id="ARBA00022664"/>
    </source>
</evidence>
<dbReference type="GO" id="GO:0003723">
    <property type="term" value="F:RNA binding"/>
    <property type="evidence" value="ECO:0007669"/>
    <property type="project" value="InterPro"/>
</dbReference>
<feature type="domain" description="C3H1-type" evidence="4">
    <location>
        <begin position="677"/>
        <end position="704"/>
    </location>
</feature>
<evidence type="ECO:0000256" key="2">
    <source>
        <dbReference type="PROSITE-ProRule" id="PRU00723"/>
    </source>
</evidence>
<feature type="compositionally biased region" description="Acidic residues" evidence="3">
    <location>
        <begin position="805"/>
        <end position="814"/>
    </location>
</feature>
<keyword evidence="7" id="KW-1185">Reference proteome</keyword>
<feature type="region of interest" description="Disordered" evidence="3">
    <location>
        <begin position="1"/>
        <end position="250"/>
    </location>
</feature>
<dbReference type="InterPro" id="IPR035967">
    <property type="entry name" value="SWAP/Surp_sf"/>
</dbReference>
<dbReference type="Gene3D" id="4.10.1000.10">
    <property type="entry name" value="Zinc finger, CCCH-type"/>
    <property type="match status" value="1"/>
</dbReference>
<dbReference type="GO" id="GO:0008270">
    <property type="term" value="F:zinc ion binding"/>
    <property type="evidence" value="ECO:0007669"/>
    <property type="project" value="UniProtKB-KW"/>
</dbReference>
<feature type="compositionally biased region" description="Pro residues" evidence="3">
    <location>
        <begin position="66"/>
        <end position="76"/>
    </location>
</feature>
<dbReference type="Proteomes" id="UP000825935">
    <property type="component" value="Chromosome 20"/>
</dbReference>
<evidence type="ECO:0000313" key="7">
    <source>
        <dbReference type="Proteomes" id="UP000825935"/>
    </source>
</evidence>
<dbReference type="InterPro" id="IPR057031">
    <property type="entry name" value="SFR19-like_C"/>
</dbReference>
<keyword evidence="2" id="KW-0863">Zinc-finger</keyword>
<evidence type="ECO:0000259" key="4">
    <source>
        <dbReference type="PROSITE" id="PS50103"/>
    </source>
</evidence>
<dbReference type="GO" id="GO:0006397">
    <property type="term" value="P:mRNA processing"/>
    <property type="evidence" value="ECO:0007669"/>
    <property type="project" value="UniProtKB-KW"/>
</dbReference>
<feature type="compositionally biased region" description="Polar residues" evidence="3">
    <location>
        <begin position="543"/>
        <end position="557"/>
    </location>
</feature>
<accession>A0A8T2SHV5</accession>
<dbReference type="Pfam" id="PF01805">
    <property type="entry name" value="Surp"/>
    <property type="match status" value="1"/>
</dbReference>
<feature type="zinc finger region" description="C3H1-type" evidence="2">
    <location>
        <begin position="677"/>
        <end position="704"/>
    </location>
</feature>
<feature type="compositionally biased region" description="Basic and acidic residues" evidence="3">
    <location>
        <begin position="568"/>
        <end position="577"/>
    </location>
</feature>
<dbReference type="SMART" id="SM00648">
    <property type="entry name" value="SWAP"/>
    <property type="match status" value="1"/>
</dbReference>
<evidence type="ECO:0000256" key="3">
    <source>
        <dbReference type="SAM" id="MobiDB-lite"/>
    </source>
</evidence>
<feature type="region of interest" description="Disordered" evidence="3">
    <location>
        <begin position="321"/>
        <end position="377"/>
    </location>
</feature>
<feature type="region of interest" description="Disordered" evidence="3">
    <location>
        <begin position="708"/>
        <end position="746"/>
    </location>
</feature>
<organism evidence="6 7">
    <name type="scientific">Ceratopteris richardii</name>
    <name type="common">Triangle waterfern</name>
    <dbReference type="NCBI Taxonomy" id="49495"/>
    <lineage>
        <taxon>Eukaryota</taxon>
        <taxon>Viridiplantae</taxon>
        <taxon>Streptophyta</taxon>
        <taxon>Embryophyta</taxon>
        <taxon>Tracheophyta</taxon>
        <taxon>Polypodiopsida</taxon>
        <taxon>Polypodiidae</taxon>
        <taxon>Polypodiales</taxon>
        <taxon>Pteridineae</taxon>
        <taxon>Pteridaceae</taxon>
        <taxon>Parkerioideae</taxon>
        <taxon>Ceratopteris</taxon>
    </lineage>
</organism>
<feature type="region of interest" description="Disordered" evidence="3">
    <location>
        <begin position="1275"/>
        <end position="1300"/>
    </location>
</feature>
<evidence type="ECO:0008006" key="8">
    <source>
        <dbReference type="Google" id="ProtNLM"/>
    </source>
</evidence>
<dbReference type="InterPro" id="IPR000571">
    <property type="entry name" value="Znf_CCCH"/>
</dbReference>
<feature type="compositionally biased region" description="Polar residues" evidence="3">
    <location>
        <begin position="885"/>
        <end position="898"/>
    </location>
</feature>
<dbReference type="InterPro" id="IPR052650">
    <property type="entry name" value="Zinc_finger_CCCH"/>
</dbReference>
<feature type="compositionally biased region" description="Basic residues" evidence="3">
    <location>
        <begin position="588"/>
        <end position="604"/>
    </location>
</feature>
<dbReference type="InterPro" id="IPR000061">
    <property type="entry name" value="Surp"/>
</dbReference>
<dbReference type="PANTHER" id="PTHR36886">
    <property type="entry name" value="PROTEIN FRIGIDA-ESSENTIAL 1"/>
    <property type="match status" value="1"/>
</dbReference>
<feature type="compositionally biased region" description="Basic and acidic residues" evidence="3">
    <location>
        <begin position="1282"/>
        <end position="1292"/>
    </location>
</feature>
<feature type="compositionally biased region" description="Polar residues" evidence="3">
    <location>
        <begin position="119"/>
        <end position="134"/>
    </location>
</feature>
<dbReference type="Pfam" id="PF23030">
    <property type="entry name" value="SCAF11-like_C"/>
    <property type="match status" value="1"/>
</dbReference>
<evidence type="ECO:0000259" key="5">
    <source>
        <dbReference type="PROSITE" id="PS50128"/>
    </source>
</evidence>
<dbReference type="SMART" id="SM00356">
    <property type="entry name" value="ZnF_C3H1"/>
    <property type="match status" value="1"/>
</dbReference>
<dbReference type="EMBL" id="CM035425">
    <property type="protein sequence ID" value="KAH7332071.1"/>
    <property type="molecule type" value="Genomic_DNA"/>
</dbReference>
<dbReference type="OMA" id="YQQAPPH"/>
<comment type="caution">
    <text evidence="6">The sequence shown here is derived from an EMBL/GenBank/DDBJ whole genome shotgun (WGS) entry which is preliminary data.</text>
</comment>
<dbReference type="PROSITE" id="PS50128">
    <property type="entry name" value="SURP"/>
    <property type="match status" value="1"/>
</dbReference>
<feature type="compositionally biased region" description="Low complexity" evidence="3">
    <location>
        <begin position="51"/>
        <end position="65"/>
    </location>
</feature>
<feature type="compositionally biased region" description="Polar residues" evidence="3">
    <location>
        <begin position="821"/>
        <end position="836"/>
    </location>
</feature>
<evidence type="ECO:0000313" key="6">
    <source>
        <dbReference type="EMBL" id="KAH7332071.1"/>
    </source>
</evidence>
<feature type="compositionally biased region" description="Basic and acidic residues" evidence="3">
    <location>
        <begin position="651"/>
        <end position="669"/>
    </location>
</feature>
<keyword evidence="2" id="KW-0479">Metal-binding</keyword>
<keyword evidence="2" id="KW-0862">Zinc</keyword>
<reference evidence="6" key="1">
    <citation type="submission" date="2021-08" db="EMBL/GenBank/DDBJ databases">
        <title>WGS assembly of Ceratopteris richardii.</title>
        <authorList>
            <person name="Marchant D.B."/>
            <person name="Chen G."/>
            <person name="Jenkins J."/>
            <person name="Shu S."/>
            <person name="Leebens-Mack J."/>
            <person name="Grimwood J."/>
            <person name="Schmutz J."/>
            <person name="Soltis P."/>
            <person name="Soltis D."/>
            <person name="Chen Z.-H."/>
        </authorList>
    </citation>
    <scope>NUCLEOTIDE SEQUENCE</scope>
    <source>
        <strain evidence="6">Whitten #5841</strain>
        <tissue evidence="6">Leaf</tissue>
    </source>
</reference>
<dbReference type="OrthoDB" id="1935339at2759"/>
<feature type="compositionally biased region" description="Pro residues" evidence="3">
    <location>
        <begin position="191"/>
        <end position="230"/>
    </location>
</feature>
<feature type="domain" description="SURP motif" evidence="5">
    <location>
        <begin position="257"/>
        <end position="305"/>
    </location>
</feature>
<name>A0A8T2SHV5_CERRI</name>
<feature type="region of interest" description="Disordered" evidence="3">
    <location>
        <begin position="543"/>
        <end position="680"/>
    </location>
</feature>
<gene>
    <name evidence="6" type="ORF">KP509_20G066500</name>
</gene>
<feature type="compositionally biased region" description="Polar residues" evidence="3">
    <location>
        <begin position="708"/>
        <end position="724"/>
    </location>
</feature>
<dbReference type="Gene3D" id="1.10.10.790">
    <property type="entry name" value="Surp module"/>
    <property type="match status" value="1"/>
</dbReference>
<feature type="compositionally biased region" description="Basic residues" evidence="3">
    <location>
        <begin position="626"/>
        <end position="635"/>
    </location>
</feature>
<dbReference type="PANTHER" id="PTHR36886:SF3">
    <property type="entry name" value="PROTEIN FRIGIDA-ESSENTIAL 1"/>
    <property type="match status" value="1"/>
</dbReference>
<protein>
    <recommendedName>
        <fullName evidence="8">C3H1-type domain-containing protein</fullName>
    </recommendedName>
</protein>
<sequence length="1385" mass="151332">MYRPVGDGPQFRPVPAAPPPPRGMGGPFFSSPPPLLPSGQTPAMGTPHGRPPLMQQQSSIPQQYAYPPPPPPPSGHQPPAAAVPGQQMGPPLHLTPPISMRQPAPSMHQSMNAMHPPVSSFQRSLPPQMRQSMPPSLPHPQTVLQQPLPPPQAGFQSMQSSLPSMHPVPPPPPPFQSPPVQLQPPMSFTPAPLPSIQPNSFLPPLPPSPPVENPPPPPPPSPPPRSPPLPHTEESLSMASLLPPEPLRPTDPEILKNIDVLAAFVVKNGPRFESMARARQAGDPKFAFLFESDAAPEAAIGHEYYKWKKQCIELELGLSKNKKDDQADSGAVYGSSHARGISPFPDNTPASPAVSDMDMEDDFTPPPAKETVQQIPSDDMMTDKGRLALRYPSIQGNTTHMDSSLQVNHGLDQETFMSSPEMSKRHNSPIVRKAIKEREYDRNNNIATLSNDNMDGIMQDELKFGHDRLLSKSHGVSERAKSFHGKMLDHDENQVHGTSAWDSQHVPYSVSNPISAKIHGDQTAEISSSSRYPLSVDRAITNGKANTQSDKSAMTQFEDQKNVPNDEDYGRLVRMEDLENDSGDEMHSRKRRRNYSRSRSRSRSRSSSLSPNERGKRQGLSQSPSKRQRWSRSRSRSPQWQRIDDWSPSNKGEDVKGERDGKNERESIGRGRRVGRSSGPPVCFHYTRGRCFRGDACKFLHPAVDQNSNMGQESGLQREAVQQSDVKDNETLRNEPSGSTDVSMAPMGNGDHTVKEDAATQVVCSPHCQDGRVEIEHDTGAKDASLHDSAPQNTERVEGSLPGETQEEEMDEANTVDVNKKTNLSAELRNSGNEQSVGEEENSIAMEEEGKNVRDKTHINVRSSEAIEDKVIKGSDKGLKEEFVSSHSSELTHGTSGPVTEKDEVLNSRIGESESLSEPETSDLEKLTPVDTVEIVGEKSSSSQVHSALCAPQQSASSLPVRSLQGTLVTSPQYSGSPNRNGKLSIEQVASITKALDPGCYSSPRGSQIPASAAPNAKLQSPFPLNSPSLVQHMPTPSLPLESVHGTSLPFHRTSSDITQQQSFLRPHNHMMNFEMHQTIQPSRFPELEQLDKKNFSAKEPWVSTKYTVPIGKSNYPQLSDNIPRQFSESVPSGDGLQHAFLRSNITTSTPVTHNTFPWNGGTSTASRPISQNTQYSYTLTTIPPLPSMIKLPGSSNISGSNDQYDPLSDGLDLGPSGAFKTSNMSAGEGRPTASGFIRSLSPRYDAEKAADTDATNNNEGATDVGVVENVSPPGDWSPLQPEKETNAIHDHSKSKKSSRGLKLLRTAVADRVKVLLKPAWKEGRLSKDAFKTIAKKAVEKVTSNLPSHHIPKTQDKVDQFMAVSSPKISKLVQGYVEKYSKGQS</sequence>
<feature type="compositionally biased region" description="Pro residues" evidence="3">
    <location>
        <begin position="166"/>
        <end position="177"/>
    </location>
</feature>
<dbReference type="SUPFAM" id="SSF109905">
    <property type="entry name" value="Surp module (SWAP domain)"/>
    <property type="match status" value="1"/>
</dbReference>
<keyword evidence="1" id="KW-0507">mRNA processing</keyword>
<feature type="region of interest" description="Disordered" evidence="3">
    <location>
        <begin position="783"/>
        <end position="859"/>
    </location>
</feature>